<feature type="compositionally biased region" description="Polar residues" evidence="1">
    <location>
        <begin position="159"/>
        <end position="170"/>
    </location>
</feature>
<reference evidence="2" key="1">
    <citation type="submission" date="2022-10" db="EMBL/GenBank/DDBJ databases">
        <authorList>
            <person name="Chen Y."/>
            <person name="Dougan E. K."/>
            <person name="Chan C."/>
            <person name="Rhodes N."/>
            <person name="Thang M."/>
        </authorList>
    </citation>
    <scope>NUCLEOTIDE SEQUENCE</scope>
</reference>
<proteinExistence type="predicted"/>
<dbReference type="EMBL" id="CAMXCT030000131">
    <property type="protein sequence ID" value="CAL4761691.1"/>
    <property type="molecule type" value="Genomic_DNA"/>
</dbReference>
<feature type="region of interest" description="Disordered" evidence="1">
    <location>
        <begin position="30"/>
        <end position="79"/>
    </location>
</feature>
<dbReference type="OrthoDB" id="427764at2759"/>
<feature type="compositionally biased region" description="Basic and acidic residues" evidence="1">
    <location>
        <begin position="500"/>
        <end position="512"/>
    </location>
</feature>
<comment type="caution">
    <text evidence="2">The sequence shown here is derived from an EMBL/GenBank/DDBJ whole genome shotgun (WGS) entry which is preliminary data.</text>
</comment>
<gene>
    <name evidence="2" type="ORF">C1SCF055_LOCUS2785</name>
</gene>
<accession>A0A9P1BJ58</accession>
<dbReference type="Gene3D" id="1.20.5.2050">
    <property type="match status" value="1"/>
</dbReference>
<dbReference type="EMBL" id="CAMXCT010000131">
    <property type="protein sequence ID" value="CAI3974379.1"/>
    <property type="molecule type" value="Genomic_DNA"/>
</dbReference>
<feature type="region of interest" description="Disordered" evidence="1">
    <location>
        <begin position="495"/>
        <end position="525"/>
    </location>
</feature>
<feature type="compositionally biased region" description="Polar residues" evidence="1">
    <location>
        <begin position="40"/>
        <end position="54"/>
    </location>
</feature>
<evidence type="ECO:0000313" key="3">
    <source>
        <dbReference type="EMBL" id="CAL4761691.1"/>
    </source>
</evidence>
<evidence type="ECO:0000313" key="4">
    <source>
        <dbReference type="Proteomes" id="UP001152797"/>
    </source>
</evidence>
<name>A0A9P1BJ58_9DINO</name>
<evidence type="ECO:0000256" key="1">
    <source>
        <dbReference type="SAM" id="MobiDB-lite"/>
    </source>
</evidence>
<dbReference type="EMBL" id="CAMXCT020000131">
    <property type="protein sequence ID" value="CAL1127754.1"/>
    <property type="molecule type" value="Genomic_DNA"/>
</dbReference>
<organism evidence="2">
    <name type="scientific">Cladocopium goreaui</name>
    <dbReference type="NCBI Taxonomy" id="2562237"/>
    <lineage>
        <taxon>Eukaryota</taxon>
        <taxon>Sar</taxon>
        <taxon>Alveolata</taxon>
        <taxon>Dinophyceae</taxon>
        <taxon>Suessiales</taxon>
        <taxon>Symbiodiniaceae</taxon>
        <taxon>Cladocopium</taxon>
    </lineage>
</organism>
<feature type="region of interest" description="Disordered" evidence="1">
    <location>
        <begin position="159"/>
        <end position="184"/>
    </location>
</feature>
<keyword evidence="4" id="KW-1185">Reference proteome</keyword>
<evidence type="ECO:0000313" key="2">
    <source>
        <dbReference type="EMBL" id="CAI3974379.1"/>
    </source>
</evidence>
<dbReference type="AlphaFoldDB" id="A0A9P1BJ58"/>
<feature type="compositionally biased region" description="Basic residues" evidence="1">
    <location>
        <begin position="513"/>
        <end position="525"/>
    </location>
</feature>
<dbReference type="Proteomes" id="UP001152797">
    <property type="component" value="Unassembled WGS sequence"/>
</dbReference>
<sequence length="525" mass="58708">MELDDLWLKVHKKVNEQSLMTFPAANAAAENALKPPESESGINQVQTSAQQQLEPSAFGMEDASRSKADEDSANPEESSLDAFASHAATWAKQCLAFRSSKTWSPTRPCCPANFFLRLANETPSPPPPDAPACVLRLTGHGLRCLQRFHEKQGLHSMTFQSQAEASQTPRDMSPQEPPIDSDLSMQDYKVRDLDCMKMWPWMRDLPTSVWAGHGWAFDENGLRRLSSSGGSHAMEGVEVFESVGLAAEQVKPSNEKIRDTPIAVAAEEHPPPLAEGQKPSRFQRINVAKQSGVPNVQWKNHLQAWEVNFHKIDSQGRMIGKTGRVFSVKKFMGPGISEAQADALALEAARAFRAELVEKGILSEPKPWDPNFTSEVPGVKWRKGKQKWHVEITPKSGKKRIHGGYFTEKATAEAKALLLMEKTGLQRQVKPVATLSELPVFQLKVPYPGVIWSQAEQQWRARCSLGGVERNFRVRPKDHSEAELERSFQVAVAWKKKQKKENQKEKEKESKAVKSKAKPGKKQRK</sequence>
<protein>
    <submittedName>
        <fullName evidence="3">AP2/ERF domain-containing protein</fullName>
    </submittedName>
</protein>
<reference evidence="3 4" key="2">
    <citation type="submission" date="2024-05" db="EMBL/GenBank/DDBJ databases">
        <authorList>
            <person name="Chen Y."/>
            <person name="Shah S."/>
            <person name="Dougan E. K."/>
            <person name="Thang M."/>
            <person name="Chan C."/>
        </authorList>
    </citation>
    <scope>NUCLEOTIDE SEQUENCE [LARGE SCALE GENOMIC DNA]</scope>
</reference>